<dbReference type="PANTHER" id="PTHR30537:SF17">
    <property type="entry name" value="LYSR-FAMILY REGULATORY PROTEIN"/>
    <property type="match status" value="1"/>
</dbReference>
<dbReference type="Gene3D" id="1.10.10.10">
    <property type="entry name" value="Winged helix-like DNA-binding domain superfamily/Winged helix DNA-binding domain"/>
    <property type="match status" value="1"/>
</dbReference>
<evidence type="ECO:0000313" key="7">
    <source>
        <dbReference type="Proteomes" id="UP000192652"/>
    </source>
</evidence>
<feature type="domain" description="HTH lysR-type" evidence="5">
    <location>
        <begin position="1"/>
        <end position="59"/>
    </location>
</feature>
<dbReference type="InterPro" id="IPR005119">
    <property type="entry name" value="LysR_subst-bd"/>
</dbReference>
<evidence type="ECO:0000256" key="3">
    <source>
        <dbReference type="ARBA" id="ARBA00023125"/>
    </source>
</evidence>
<dbReference type="CDD" id="cd08422">
    <property type="entry name" value="PBP2_CrgA_like"/>
    <property type="match status" value="1"/>
</dbReference>
<dbReference type="SUPFAM" id="SSF53850">
    <property type="entry name" value="Periplasmic binding protein-like II"/>
    <property type="match status" value="1"/>
</dbReference>
<dbReference type="InterPro" id="IPR000847">
    <property type="entry name" value="LysR_HTH_N"/>
</dbReference>
<evidence type="ECO:0000256" key="2">
    <source>
        <dbReference type="ARBA" id="ARBA00023015"/>
    </source>
</evidence>
<dbReference type="PROSITE" id="PS50931">
    <property type="entry name" value="HTH_LYSR"/>
    <property type="match status" value="1"/>
</dbReference>
<dbReference type="EMBL" id="MSPX01000004">
    <property type="protein sequence ID" value="OQP87052.1"/>
    <property type="molecule type" value="Genomic_DNA"/>
</dbReference>
<dbReference type="Proteomes" id="UP000192652">
    <property type="component" value="Unassembled WGS sequence"/>
</dbReference>
<keyword evidence="7" id="KW-1185">Reference proteome</keyword>
<dbReference type="SUPFAM" id="SSF46785">
    <property type="entry name" value="Winged helix' DNA-binding domain"/>
    <property type="match status" value="1"/>
</dbReference>
<sequence>MDNLRPIECFVRAAELGSIAAAARKLGITPAAASQNIARLEETLGTRLMRRTTRRLALTEAGRVYLERVAPLLEALERAGDAAVALGGRPRGRLKIACSIAFGRHVLARLLPRFLAAYPEIAVELALGDISADHLGDDIDVSIRFQNQLEPGLISRRLLTVPIHLVASPAYLARAGTPRTPEALKDHDCLAFRFARNGRILPWGFVRDGARFEPPLGVKIVANDIDTLATLALAGQGITRLGAFLADPLIEEGRLVSLFARPGDGAALGTAAEGAASFADPEPLEIYVCVVDRLAETAKIRAFIDFVVEMLTGPWPPRSLSGG</sequence>
<dbReference type="PANTHER" id="PTHR30537">
    <property type="entry name" value="HTH-TYPE TRANSCRIPTIONAL REGULATOR"/>
    <property type="match status" value="1"/>
</dbReference>
<evidence type="ECO:0000256" key="1">
    <source>
        <dbReference type="ARBA" id="ARBA00009437"/>
    </source>
</evidence>
<dbReference type="InterPro" id="IPR036388">
    <property type="entry name" value="WH-like_DNA-bd_sf"/>
</dbReference>
<proteinExistence type="inferred from homology"/>
<dbReference type="Gene3D" id="3.40.190.290">
    <property type="match status" value="1"/>
</dbReference>
<dbReference type="InterPro" id="IPR036390">
    <property type="entry name" value="WH_DNA-bd_sf"/>
</dbReference>
<accession>A0ABX3PG31</accession>
<dbReference type="Pfam" id="PF00126">
    <property type="entry name" value="HTH_1"/>
    <property type="match status" value="1"/>
</dbReference>
<name>A0ABX3PG31_9HYPH</name>
<protein>
    <submittedName>
        <fullName evidence="6">LysR family transcriptional regulator</fullName>
    </submittedName>
</protein>
<dbReference type="RefSeq" id="WP_081174816.1">
    <property type="nucleotide sequence ID" value="NZ_MSPX01000004.1"/>
</dbReference>
<evidence type="ECO:0000256" key="4">
    <source>
        <dbReference type="ARBA" id="ARBA00023163"/>
    </source>
</evidence>
<evidence type="ECO:0000259" key="5">
    <source>
        <dbReference type="PROSITE" id="PS50931"/>
    </source>
</evidence>
<comment type="caution">
    <text evidence="6">The sequence shown here is derived from an EMBL/GenBank/DDBJ whole genome shotgun (WGS) entry which is preliminary data.</text>
</comment>
<organism evidence="6 7">
    <name type="scientific">Xaviernesmea rhizosphaerae</name>
    <dbReference type="NCBI Taxonomy" id="1672749"/>
    <lineage>
        <taxon>Bacteria</taxon>
        <taxon>Pseudomonadati</taxon>
        <taxon>Pseudomonadota</taxon>
        <taxon>Alphaproteobacteria</taxon>
        <taxon>Hyphomicrobiales</taxon>
        <taxon>Rhizobiaceae</taxon>
        <taxon>Rhizobium/Agrobacterium group</taxon>
        <taxon>Xaviernesmea</taxon>
    </lineage>
</organism>
<comment type="similarity">
    <text evidence="1">Belongs to the LysR transcriptional regulatory family.</text>
</comment>
<keyword evidence="3" id="KW-0238">DNA-binding</keyword>
<gene>
    <name evidence="6" type="ORF">BTR14_06315</name>
</gene>
<reference evidence="6 7" key="1">
    <citation type="journal article" date="2017" name="Antonie Van Leeuwenhoek">
        <title>Rhizobium rhizosphaerae sp. nov., a novel species isolated from rice rhizosphere.</title>
        <authorList>
            <person name="Zhao J.J."/>
            <person name="Zhang J."/>
            <person name="Zhang R.J."/>
            <person name="Zhang C.W."/>
            <person name="Yin H.Q."/>
            <person name="Zhang X.X."/>
        </authorList>
    </citation>
    <scope>NUCLEOTIDE SEQUENCE [LARGE SCALE GENOMIC DNA]</scope>
    <source>
        <strain evidence="6 7">RD15</strain>
    </source>
</reference>
<dbReference type="Pfam" id="PF03466">
    <property type="entry name" value="LysR_substrate"/>
    <property type="match status" value="1"/>
</dbReference>
<evidence type="ECO:0000313" key="6">
    <source>
        <dbReference type="EMBL" id="OQP87052.1"/>
    </source>
</evidence>
<dbReference type="InterPro" id="IPR058163">
    <property type="entry name" value="LysR-type_TF_proteobact-type"/>
</dbReference>
<keyword evidence="4" id="KW-0804">Transcription</keyword>
<keyword evidence="2" id="KW-0805">Transcription regulation</keyword>